<protein>
    <recommendedName>
        <fullName evidence="2">DUF305 domain-containing protein</fullName>
    </recommendedName>
</protein>
<dbReference type="Gene3D" id="1.20.1260.10">
    <property type="match status" value="1"/>
</dbReference>
<feature type="signal peptide" evidence="1">
    <location>
        <begin position="1"/>
        <end position="20"/>
    </location>
</feature>
<proteinExistence type="predicted"/>
<sequence length="124" mass="13810">MSYRVILILGLLLLSTAALADAPASHETHVSKDGDADQAAQAFSDANQRMHHDMAIDPSGNVDMDFARGMLAHHRGAVDMARIELEHGSDEQMRTLAREVIDAQQEEIEQLERWIAEHDARPQE</sequence>
<evidence type="ECO:0000256" key="1">
    <source>
        <dbReference type="SAM" id="SignalP"/>
    </source>
</evidence>
<dbReference type="RefSeq" id="WP_115852418.1">
    <property type="nucleotide sequence ID" value="NZ_QRDJ01000006.1"/>
</dbReference>
<dbReference type="InterPro" id="IPR012347">
    <property type="entry name" value="Ferritin-like"/>
</dbReference>
<dbReference type="InterPro" id="IPR005183">
    <property type="entry name" value="DUF305_CopM-like"/>
</dbReference>
<dbReference type="AlphaFoldDB" id="A0A3D9DYR2"/>
<dbReference type="OrthoDB" id="8603558at2"/>
<feature type="chain" id="PRO_5017819595" description="DUF305 domain-containing protein" evidence="1">
    <location>
        <begin position="21"/>
        <end position="124"/>
    </location>
</feature>
<evidence type="ECO:0000313" key="3">
    <source>
        <dbReference type="EMBL" id="REC95394.1"/>
    </source>
</evidence>
<evidence type="ECO:0000259" key="2">
    <source>
        <dbReference type="Pfam" id="PF03713"/>
    </source>
</evidence>
<keyword evidence="1" id="KW-0732">Signal</keyword>
<dbReference type="Proteomes" id="UP000256334">
    <property type="component" value="Unassembled WGS sequence"/>
</dbReference>
<evidence type="ECO:0000313" key="4">
    <source>
        <dbReference type="Proteomes" id="UP000256334"/>
    </source>
</evidence>
<name>A0A3D9DYR2_9GAMM</name>
<dbReference type="EMBL" id="QRDJ01000006">
    <property type="protein sequence ID" value="REC95394.1"/>
    <property type="molecule type" value="Genomic_DNA"/>
</dbReference>
<comment type="caution">
    <text evidence="3">The sequence shown here is derived from an EMBL/GenBank/DDBJ whole genome shotgun (WGS) entry which is preliminary data.</text>
</comment>
<reference evidence="3 4" key="1">
    <citation type="submission" date="2018-07" db="EMBL/GenBank/DDBJ databases">
        <title>Genomic Encyclopedia of Type Strains, Phase IV (KMG-IV): sequencing the most valuable type-strain genomes for metagenomic binning, comparative biology and taxonomic classification.</title>
        <authorList>
            <person name="Goeker M."/>
        </authorList>
    </citation>
    <scope>NUCLEOTIDE SEQUENCE [LARGE SCALE GENOMIC DNA]</scope>
    <source>
        <strain evidence="3 4">DSM 14324</strain>
    </source>
</reference>
<dbReference type="Pfam" id="PF03713">
    <property type="entry name" value="DUF305"/>
    <property type="match status" value="1"/>
</dbReference>
<keyword evidence="4" id="KW-1185">Reference proteome</keyword>
<dbReference type="PANTHER" id="PTHR36933:SF1">
    <property type="entry name" value="SLL0788 PROTEIN"/>
    <property type="match status" value="1"/>
</dbReference>
<organism evidence="3 4">
    <name type="scientific">Kushneria indalinina DSM 14324</name>
    <dbReference type="NCBI Taxonomy" id="1122140"/>
    <lineage>
        <taxon>Bacteria</taxon>
        <taxon>Pseudomonadati</taxon>
        <taxon>Pseudomonadota</taxon>
        <taxon>Gammaproteobacteria</taxon>
        <taxon>Oceanospirillales</taxon>
        <taxon>Halomonadaceae</taxon>
        <taxon>Kushneria</taxon>
    </lineage>
</organism>
<dbReference type="PANTHER" id="PTHR36933">
    <property type="entry name" value="SLL0788 PROTEIN"/>
    <property type="match status" value="1"/>
</dbReference>
<accession>A0A3D9DYR2</accession>
<gene>
    <name evidence="3" type="ORF">C8D72_0038</name>
</gene>
<feature type="domain" description="DUF305" evidence="2">
    <location>
        <begin position="63"/>
        <end position="122"/>
    </location>
</feature>